<sequence length="135" mass="14660">MSATPAVTASLQSMPYQVTLSDDLGHTWLADEPTEFGGGNAGPSPDRLMLASLGSCTAITVQMVANRRQWSLTGIRVVLQLNPDGKPETGNDILRHIELTGDLSQEQREQLLKIANACPMHKLLSGEVRIHSDLR</sequence>
<name>A0A850QMP3_9BURK</name>
<dbReference type="InterPro" id="IPR036102">
    <property type="entry name" value="OsmC/Ohrsf"/>
</dbReference>
<dbReference type="PANTHER" id="PTHR39624">
    <property type="entry name" value="PROTEIN INVOLVED IN RIMO-MEDIATED BETA-METHYLTHIOLATION OF RIBOSOMAL PROTEIN S12 YCAO"/>
    <property type="match status" value="1"/>
</dbReference>
<dbReference type="InterPro" id="IPR015946">
    <property type="entry name" value="KH_dom-like_a/b"/>
</dbReference>
<evidence type="ECO:0000313" key="1">
    <source>
        <dbReference type="EMBL" id="NVO77990.1"/>
    </source>
</evidence>
<dbReference type="EMBL" id="JABXYJ010000004">
    <property type="protein sequence ID" value="NVO77990.1"/>
    <property type="molecule type" value="Genomic_DNA"/>
</dbReference>
<dbReference type="InterPro" id="IPR003718">
    <property type="entry name" value="OsmC/Ohr_fam"/>
</dbReference>
<dbReference type="PANTHER" id="PTHR39624:SF2">
    <property type="entry name" value="OSMC-LIKE PROTEIN"/>
    <property type="match status" value="1"/>
</dbReference>
<dbReference type="Gene3D" id="3.30.300.20">
    <property type="match status" value="1"/>
</dbReference>
<dbReference type="RefSeq" id="WP_176803397.1">
    <property type="nucleotide sequence ID" value="NZ_JABXYJ010000004.1"/>
</dbReference>
<organism evidence="1 2">
    <name type="scientific">Undibacterium oligocarboniphilum</name>
    <dbReference type="NCBI Taxonomy" id="666702"/>
    <lineage>
        <taxon>Bacteria</taxon>
        <taxon>Pseudomonadati</taxon>
        <taxon>Pseudomonadota</taxon>
        <taxon>Betaproteobacteria</taxon>
        <taxon>Burkholderiales</taxon>
        <taxon>Oxalobacteraceae</taxon>
        <taxon>Undibacterium</taxon>
    </lineage>
</organism>
<dbReference type="Proteomes" id="UP000588051">
    <property type="component" value="Unassembled WGS sequence"/>
</dbReference>
<evidence type="ECO:0000313" key="2">
    <source>
        <dbReference type="Proteomes" id="UP000588051"/>
    </source>
</evidence>
<dbReference type="Pfam" id="PF02566">
    <property type="entry name" value="OsmC"/>
    <property type="match status" value="1"/>
</dbReference>
<gene>
    <name evidence="1" type="ORF">HV832_09100</name>
</gene>
<dbReference type="AlphaFoldDB" id="A0A850QMP3"/>
<reference evidence="1 2" key="1">
    <citation type="submission" date="2020-06" db="EMBL/GenBank/DDBJ databases">
        <authorList>
            <person name="Qiu C."/>
            <person name="Liu Z."/>
        </authorList>
    </citation>
    <scope>NUCLEOTIDE SEQUENCE [LARGE SCALE GENOMIC DNA]</scope>
    <source>
        <strain evidence="1 2">EM 1</strain>
    </source>
</reference>
<dbReference type="SUPFAM" id="SSF82784">
    <property type="entry name" value="OsmC-like"/>
    <property type="match status" value="1"/>
</dbReference>
<protein>
    <submittedName>
        <fullName evidence="1">OsmC family protein</fullName>
    </submittedName>
</protein>
<accession>A0A850QMP3</accession>
<comment type="caution">
    <text evidence="1">The sequence shown here is derived from an EMBL/GenBank/DDBJ whole genome shotgun (WGS) entry which is preliminary data.</text>
</comment>
<keyword evidence="2" id="KW-1185">Reference proteome</keyword>
<proteinExistence type="predicted"/>